<dbReference type="InterPro" id="IPR011990">
    <property type="entry name" value="TPR-like_helical_dom_sf"/>
</dbReference>
<keyword evidence="1" id="KW-0449">Lipoprotein</keyword>
<comment type="caution">
    <text evidence="1">The sequence shown here is derived from an EMBL/GenBank/DDBJ whole genome shotgun (WGS) entry which is preliminary data.</text>
</comment>
<sequence>MKNYNKYFARFKQVLLFASFGIGLFGCTKKFEEYNSDPRALTNEQSLVALPSAFPSIQQAIYSNYQVAQNLSADGYAGYFMSPTPFKSAYNLNYFLVDAWNSSGFNDQYTKVFASINAMAKLDVQTTHPDWWAIALILKVEAMHRVTDKYGPIAYSEAGTAITNIAYDSQQEVYTQFFAELDTAIANLHKFISANPTSTPLKGNDAIYDGDYTKWLKFANSLRLRLAMHLVNIDKGTAQAEGEKALADAGGLLTTAADNAAITQAGGRENDFYQEGHDWGDLRISAAITSYMNGYKDPRLSIYFTPAVDVALGGLYTGIRIGSNLPSKDDYEGYCNLNYSTFFAYTSPQLIMTASEIWFLKAAASLRGWANAGDLATNYTTGIQTSMNQWGVSSANALTFINDATSKPANYVDPKNAANNINALSSITIKWDATSSKEVMLERIITQKWLAMFPEGQEAWTTYRRTGYPRLFPVVNNTSNGTISTALQIRRINYPSNEYSSNKDAVTAAVTLLGGPDTGGTPLWWDTNKGQATPVNF</sequence>
<reference evidence="1 2" key="1">
    <citation type="submission" date="2017-11" db="EMBL/GenBank/DDBJ databases">
        <title>Infants hospitalized years apart are colonized by the same room-sourced microbial strains.</title>
        <authorList>
            <person name="Brooks B."/>
            <person name="Olm M.R."/>
            <person name="Firek B.A."/>
            <person name="Baker R."/>
            <person name="Thomas B.C."/>
            <person name="Morowitz M.J."/>
            <person name="Banfield J.F."/>
        </authorList>
    </citation>
    <scope>NUCLEOTIDE SEQUENCE [LARGE SCALE GENOMIC DNA]</scope>
    <source>
        <strain evidence="1">S2_009_000_R2_76</strain>
    </source>
</reference>
<proteinExistence type="predicted"/>
<evidence type="ECO:0000313" key="1">
    <source>
        <dbReference type="EMBL" id="PZP52560.1"/>
    </source>
</evidence>
<dbReference type="Proteomes" id="UP000249645">
    <property type="component" value="Unassembled WGS sequence"/>
</dbReference>
<dbReference type="Pfam" id="PF12741">
    <property type="entry name" value="SusD-like"/>
    <property type="match status" value="1"/>
</dbReference>
<dbReference type="PROSITE" id="PS51257">
    <property type="entry name" value="PROKAR_LIPOPROTEIN"/>
    <property type="match status" value="1"/>
</dbReference>
<accession>A0A2W5FFS7</accession>
<dbReference type="InterPro" id="IPR024302">
    <property type="entry name" value="SusD-like"/>
</dbReference>
<dbReference type="Gene3D" id="1.25.40.390">
    <property type="match status" value="1"/>
</dbReference>
<organism evidence="1 2">
    <name type="scientific">Pseudopedobacter saltans</name>
    <dbReference type="NCBI Taxonomy" id="151895"/>
    <lineage>
        <taxon>Bacteria</taxon>
        <taxon>Pseudomonadati</taxon>
        <taxon>Bacteroidota</taxon>
        <taxon>Sphingobacteriia</taxon>
        <taxon>Sphingobacteriales</taxon>
        <taxon>Sphingobacteriaceae</taxon>
        <taxon>Pseudopedobacter</taxon>
    </lineage>
</organism>
<evidence type="ECO:0000313" key="2">
    <source>
        <dbReference type="Proteomes" id="UP000249645"/>
    </source>
</evidence>
<gene>
    <name evidence="1" type="ORF">DI598_00565</name>
</gene>
<dbReference type="EMBL" id="QFOI01000003">
    <property type="protein sequence ID" value="PZP52560.1"/>
    <property type="molecule type" value="Genomic_DNA"/>
</dbReference>
<protein>
    <submittedName>
        <fullName evidence="1">SusD/RagB family nutrient-binding outer membrane lipoprotein</fullName>
    </submittedName>
</protein>
<dbReference type="AlphaFoldDB" id="A0A2W5FFS7"/>
<name>A0A2W5FFS7_9SPHI</name>
<dbReference type="SUPFAM" id="SSF48452">
    <property type="entry name" value="TPR-like"/>
    <property type="match status" value="1"/>
</dbReference>